<gene>
    <name evidence="8" type="ORF">LGLO00237_LOCUS12470</name>
</gene>
<feature type="region of interest" description="Disordered" evidence="6">
    <location>
        <begin position="282"/>
        <end position="363"/>
    </location>
</feature>
<name>A0A7S3YSV2_9EUKA</name>
<keyword evidence="4" id="KW-0804">Transcription</keyword>
<feature type="compositionally biased region" description="Polar residues" evidence="6">
    <location>
        <begin position="346"/>
        <end position="363"/>
    </location>
</feature>
<evidence type="ECO:0000256" key="4">
    <source>
        <dbReference type="ARBA" id="ARBA00023163"/>
    </source>
</evidence>
<dbReference type="Gene3D" id="3.30.730.10">
    <property type="entry name" value="AP2/ERF domain"/>
    <property type="match status" value="1"/>
</dbReference>
<feature type="compositionally biased region" description="Basic and acidic residues" evidence="6">
    <location>
        <begin position="312"/>
        <end position="339"/>
    </location>
</feature>
<keyword evidence="2" id="KW-0805">Transcription regulation</keyword>
<dbReference type="InterPro" id="IPR036955">
    <property type="entry name" value="AP2/ERF_dom_sf"/>
</dbReference>
<accession>A0A7S3YSV2</accession>
<dbReference type="GO" id="GO:0005634">
    <property type="term" value="C:nucleus"/>
    <property type="evidence" value="ECO:0007669"/>
    <property type="project" value="UniProtKB-SubCell"/>
</dbReference>
<keyword evidence="3" id="KW-0238">DNA-binding</keyword>
<sequence length="409" mass="45120">MSATTGCSPVFLKLSLAGNASGGLLDAPIPEHEEVEVDLSPHVVKSGGLRASQEHVERKNTQEREFIEWRSHIIQEASLKQQRKRKTSTPVHRADLEALSIIPPSKKTNATEVPKSANGHLEIHEHKQMTNLLNPTRTRVSRINAHLDMGMRKGRASPSPLGKKGPYQDASSRGVTKSRSRSRKGSKTRISGAKKGGAFVSPARKVTSKYIGVSYHSNRGKWQVKIRSNGKQKHLGYFDDEIEAARAYNCAAIAVHANPKLNKVSDVDLKEGSHALKARIMDITQPKAEPQGQALRSRRSRVRENPTYAAQHKTEAAVRSRSEPPMKRESQTSSKREGGRTPLAPQHTSQSAGRRARMSSSQSDLASILLNLKRGVGLPPARQESTFDTSATHQFFVSREADFVHSYGY</sequence>
<organism evidence="8">
    <name type="scientific">Lotharella globosa</name>
    <dbReference type="NCBI Taxonomy" id="91324"/>
    <lineage>
        <taxon>Eukaryota</taxon>
        <taxon>Sar</taxon>
        <taxon>Rhizaria</taxon>
        <taxon>Cercozoa</taxon>
        <taxon>Chlorarachniophyceae</taxon>
        <taxon>Lotharella</taxon>
    </lineage>
</organism>
<protein>
    <recommendedName>
        <fullName evidence="7">AP2/ERF domain-containing protein</fullName>
    </recommendedName>
</protein>
<proteinExistence type="predicted"/>
<feature type="region of interest" description="Disordered" evidence="6">
    <location>
        <begin position="148"/>
        <end position="197"/>
    </location>
</feature>
<feature type="compositionally biased region" description="Basic residues" evidence="6">
    <location>
        <begin position="176"/>
        <end position="187"/>
    </location>
</feature>
<dbReference type="InterPro" id="IPR016177">
    <property type="entry name" value="DNA-bd_dom_sf"/>
</dbReference>
<dbReference type="GO" id="GO:0003677">
    <property type="term" value="F:DNA binding"/>
    <property type="evidence" value="ECO:0007669"/>
    <property type="project" value="UniProtKB-KW"/>
</dbReference>
<feature type="domain" description="AP2/ERF" evidence="7">
    <location>
        <begin position="209"/>
        <end position="270"/>
    </location>
</feature>
<dbReference type="PROSITE" id="PS51032">
    <property type="entry name" value="AP2_ERF"/>
    <property type="match status" value="1"/>
</dbReference>
<evidence type="ECO:0000256" key="1">
    <source>
        <dbReference type="ARBA" id="ARBA00004123"/>
    </source>
</evidence>
<comment type="subcellular location">
    <subcellularLocation>
        <location evidence="1">Nucleus</location>
    </subcellularLocation>
</comment>
<dbReference type="SMART" id="SM00380">
    <property type="entry name" value="AP2"/>
    <property type="match status" value="1"/>
</dbReference>
<dbReference type="AlphaFoldDB" id="A0A7S3YSV2"/>
<evidence type="ECO:0000256" key="5">
    <source>
        <dbReference type="ARBA" id="ARBA00023242"/>
    </source>
</evidence>
<evidence type="ECO:0000259" key="7">
    <source>
        <dbReference type="PROSITE" id="PS51032"/>
    </source>
</evidence>
<dbReference type="EMBL" id="HBIV01017138">
    <property type="protein sequence ID" value="CAE0660883.1"/>
    <property type="molecule type" value="Transcribed_RNA"/>
</dbReference>
<keyword evidence="5" id="KW-0539">Nucleus</keyword>
<evidence type="ECO:0000256" key="3">
    <source>
        <dbReference type="ARBA" id="ARBA00023125"/>
    </source>
</evidence>
<reference evidence="8" key="1">
    <citation type="submission" date="2021-01" db="EMBL/GenBank/DDBJ databases">
        <authorList>
            <person name="Corre E."/>
            <person name="Pelletier E."/>
            <person name="Niang G."/>
            <person name="Scheremetjew M."/>
            <person name="Finn R."/>
            <person name="Kale V."/>
            <person name="Holt S."/>
            <person name="Cochrane G."/>
            <person name="Meng A."/>
            <person name="Brown T."/>
            <person name="Cohen L."/>
        </authorList>
    </citation>
    <scope>NUCLEOTIDE SEQUENCE</scope>
    <source>
        <strain evidence="8">CCCM811</strain>
    </source>
</reference>
<evidence type="ECO:0000313" key="8">
    <source>
        <dbReference type="EMBL" id="CAE0660883.1"/>
    </source>
</evidence>
<dbReference type="InterPro" id="IPR001471">
    <property type="entry name" value="AP2/ERF_dom"/>
</dbReference>
<evidence type="ECO:0000256" key="2">
    <source>
        <dbReference type="ARBA" id="ARBA00023015"/>
    </source>
</evidence>
<evidence type="ECO:0000256" key="6">
    <source>
        <dbReference type="SAM" id="MobiDB-lite"/>
    </source>
</evidence>
<dbReference type="SUPFAM" id="SSF54171">
    <property type="entry name" value="DNA-binding domain"/>
    <property type="match status" value="1"/>
</dbReference>
<dbReference type="GO" id="GO:0003700">
    <property type="term" value="F:DNA-binding transcription factor activity"/>
    <property type="evidence" value="ECO:0007669"/>
    <property type="project" value="InterPro"/>
</dbReference>